<keyword evidence="4" id="KW-1185">Reference proteome</keyword>
<dbReference type="KEGG" id="hcb:HCBAA847_0234"/>
<dbReference type="Pfam" id="PF01402">
    <property type="entry name" value="RHH_1"/>
    <property type="match status" value="1"/>
</dbReference>
<dbReference type="RefSeq" id="WP_002957303.1">
    <property type="nucleotide sequence ID" value="NC_020555.1"/>
</dbReference>
<organism evidence="2 5">
    <name type="scientific">Helicobacter cinaedi CCUG 18818 = ATCC BAA-847</name>
    <dbReference type="NCBI Taxonomy" id="537971"/>
    <lineage>
        <taxon>Bacteria</taxon>
        <taxon>Pseudomonadati</taxon>
        <taxon>Campylobacterota</taxon>
        <taxon>Epsilonproteobacteria</taxon>
        <taxon>Campylobacterales</taxon>
        <taxon>Helicobacteraceae</taxon>
        <taxon>Helicobacter</taxon>
    </lineage>
</organism>
<evidence type="ECO:0000313" key="4">
    <source>
        <dbReference type="Proteomes" id="UP000005755"/>
    </source>
</evidence>
<dbReference type="EMBL" id="DS990393">
    <property type="protein sequence ID" value="EFR47415.1"/>
    <property type="molecule type" value="Genomic_DNA"/>
</dbReference>
<evidence type="ECO:0000259" key="1">
    <source>
        <dbReference type="Pfam" id="PF01402"/>
    </source>
</evidence>
<reference evidence="3" key="1">
    <citation type="submission" date="2008-08" db="EMBL/GenBank/DDBJ databases">
        <title>Annotation of Helicobacter cinaedi strain CCUG 18818.</title>
        <authorList>
            <consortium name="The Broad Institute Genome Sequencing Platform"/>
            <person name="Fox J.G."/>
            <person name="Shen Z."/>
            <person name="Charoenlap N."/>
            <person name="Schauer D.B."/>
            <person name="Ward D."/>
            <person name="Mehta T."/>
            <person name="Young S."/>
            <person name="Jaffe D."/>
            <person name="Gnerre S."/>
            <person name="Berlin A."/>
            <person name="Heiman D."/>
            <person name="Hepburn T."/>
            <person name="Shea T."/>
            <person name="Sykes S."/>
            <person name="Alvarado L."/>
            <person name="Kodira C."/>
            <person name="Borodovsky M."/>
            <person name="Lander E."/>
            <person name="Galagan J."/>
            <person name="Nusbaum C."/>
            <person name="Birren B."/>
        </authorList>
    </citation>
    <scope>NUCLEOTIDE SEQUENCE</scope>
    <source>
        <strain evidence="3">CCUG 18818</strain>
    </source>
</reference>
<dbReference type="SUPFAM" id="SSF47598">
    <property type="entry name" value="Ribbon-helix-helix"/>
    <property type="match status" value="1"/>
</dbReference>
<dbReference type="GeneID" id="66538725"/>
<evidence type="ECO:0000313" key="2">
    <source>
        <dbReference type="EMBL" id="BAM31484.1"/>
    </source>
</evidence>
<dbReference type="InterPro" id="IPR013321">
    <property type="entry name" value="Arc_rbn_hlx_hlx"/>
</dbReference>
<reference evidence="2" key="3">
    <citation type="submission" date="2012-07" db="EMBL/GenBank/DDBJ databases">
        <authorList>
            <person name="Akiyama T."/>
            <person name="Takeshita N."/>
            <person name="Ohmagari N."/>
            <person name="Kirikae T."/>
        </authorList>
    </citation>
    <scope>NUCLEOTIDE SEQUENCE</scope>
    <source>
        <strain evidence="2">ATCC BAA-847</strain>
    </source>
</reference>
<dbReference type="InterPro" id="IPR010985">
    <property type="entry name" value="Ribbon_hlx_hlx"/>
</dbReference>
<dbReference type="InterPro" id="IPR002145">
    <property type="entry name" value="CopG"/>
</dbReference>
<dbReference type="GO" id="GO:0006355">
    <property type="term" value="P:regulation of DNA-templated transcription"/>
    <property type="evidence" value="ECO:0007669"/>
    <property type="project" value="InterPro"/>
</dbReference>
<protein>
    <submittedName>
        <fullName evidence="3">Ribbon-helix-helix protein, CopG family</fullName>
    </submittedName>
</protein>
<dbReference type="Proteomes" id="UP000006036">
    <property type="component" value="Chromosome 1"/>
</dbReference>
<feature type="domain" description="Ribbon-helix-helix protein CopG" evidence="1">
    <location>
        <begin position="5"/>
        <end position="40"/>
    </location>
</feature>
<sequence length="77" mass="8849">MKTAINIRLDNDLLKTLDHAARETNLTRTTLIERAIIAYQDRIDELMSDTILDELQEGKRTTLPLQDFFSKTGLDDV</sequence>
<dbReference type="AlphaFoldDB" id="A0AAI8QG89"/>
<gene>
    <name evidence="2" type="ORF">HCBAA847_0234</name>
    <name evidence="3" type="ORF">HCCG_01963</name>
</gene>
<evidence type="ECO:0000313" key="3">
    <source>
        <dbReference type="EMBL" id="EFR47415.1"/>
    </source>
</evidence>
<accession>A0AAI8QG89</accession>
<dbReference type="CDD" id="cd21631">
    <property type="entry name" value="RHH_CopG_NikR-like"/>
    <property type="match status" value="1"/>
</dbReference>
<proteinExistence type="predicted"/>
<reference evidence="4" key="4">
    <citation type="journal article" date="2014" name="Genome Announc.">
        <title>Draft genome sequences of six enterohepatic helicobacter species isolated from humans and one from rhesus macaques.</title>
        <authorList>
            <person name="Shen Z."/>
            <person name="Sheh A."/>
            <person name="Young S.K."/>
            <person name="Abouelliel A."/>
            <person name="Ward D.V."/>
            <person name="Earl A.M."/>
            <person name="Fox J.G."/>
        </authorList>
    </citation>
    <scope>NUCLEOTIDE SEQUENCE [LARGE SCALE GENOMIC DNA]</scope>
    <source>
        <strain evidence="4">CCUG 18818</strain>
    </source>
</reference>
<reference evidence="2 5" key="2">
    <citation type="journal article" date="2012" name="J. Bacteriol.">
        <title>Complete Genome Sequence of Helicobacter cinaedi Type Strain ATCC BAA-847.</title>
        <authorList>
            <person name="Miyoshi-Akiyama T."/>
            <person name="Takeshita N."/>
            <person name="Ohmagari N."/>
            <person name="Kirikae T."/>
        </authorList>
    </citation>
    <scope>NUCLEOTIDE SEQUENCE [LARGE SCALE GENOMIC DNA]</scope>
    <source>
        <strain evidence="2 5">ATCC BAA-847</strain>
    </source>
</reference>
<dbReference type="Gene3D" id="1.10.1220.10">
    <property type="entry name" value="Met repressor-like"/>
    <property type="match status" value="1"/>
</dbReference>
<dbReference type="EMBL" id="AP012492">
    <property type="protein sequence ID" value="BAM31484.1"/>
    <property type="molecule type" value="Genomic_DNA"/>
</dbReference>
<evidence type="ECO:0000313" key="5">
    <source>
        <dbReference type="Proteomes" id="UP000006036"/>
    </source>
</evidence>
<name>A0AAI8QG89_9HELI</name>
<dbReference type="Proteomes" id="UP000005755">
    <property type="component" value="Unassembled WGS sequence"/>
</dbReference>